<evidence type="ECO:0000256" key="1">
    <source>
        <dbReference type="ARBA" id="ARBA00004651"/>
    </source>
</evidence>
<dbReference type="GO" id="GO:0022857">
    <property type="term" value="F:transmembrane transporter activity"/>
    <property type="evidence" value="ECO:0007669"/>
    <property type="project" value="InterPro"/>
</dbReference>
<keyword evidence="3 5" id="KW-1133">Transmembrane helix</keyword>
<sequence length="493" mass="52080">MTTPGPLIAGDRPAPPARLGYRRLLAINAFWFGNGAHWQPIFVSLIPVGAKLVDPVNKDILVGKVTAAGGVFALLVPIAVGWLSDRTATRWGRRRPWMVAGSLINVIGLILLSLAGTAYFLVGFYLLLQASNNVAGAAYSGVIPDVVPEAERGRASGLLGVMNGVGTVFGLVGVIVIFAIFHDSRAGVVLGYGFIAVVLTVTLVVTCRGTHERPSVRAASAAGRSPAIQPIAGAFGLVFTVLIVATLWLLIDDHVHLLNLAILLLALLGSLAIGRHMPALRDFVTPFAQRDFFWVFATRFLVQFGIFSIVPFIGFYFQDVVGTGDNTGFASSLWLAFVIVAGIAPALVCGATSDRTGRRKMFVYGAGGIMAGAVAVLLFGLVSSLPLLYLLGVVFGVGYGTYYAVDWALACDVLPNGGADAGKDMALWHISFTLPQVLAPALLAGVLHHFNESGHAFAGIASGHNLGYRVVFGAATLWFVLGTVMVSRIRAVR</sequence>
<feature type="transmembrane region" description="Helical" evidence="5">
    <location>
        <begin position="61"/>
        <end position="83"/>
    </location>
</feature>
<dbReference type="GO" id="GO:0005886">
    <property type="term" value="C:plasma membrane"/>
    <property type="evidence" value="ECO:0007669"/>
    <property type="project" value="UniProtKB-SubCell"/>
</dbReference>
<feature type="transmembrane region" description="Helical" evidence="5">
    <location>
        <begin position="257"/>
        <end position="273"/>
    </location>
</feature>
<feature type="transmembrane region" description="Helical" evidence="5">
    <location>
        <begin position="329"/>
        <end position="349"/>
    </location>
</feature>
<evidence type="ECO:0000256" key="2">
    <source>
        <dbReference type="ARBA" id="ARBA00022692"/>
    </source>
</evidence>
<feature type="transmembrane region" description="Helical" evidence="5">
    <location>
        <begin position="361"/>
        <end position="381"/>
    </location>
</feature>
<feature type="transmembrane region" description="Helical" evidence="5">
    <location>
        <begin position="387"/>
        <end position="405"/>
    </location>
</feature>
<organism evidence="7 8">
    <name type="scientific">Candidatus Amunia macphersoniae</name>
    <dbReference type="NCBI Taxonomy" id="3127014"/>
    <lineage>
        <taxon>Bacteria</taxon>
        <taxon>Bacillati</taxon>
        <taxon>Candidatus Dormiibacterota</taxon>
        <taxon>Candidatus Dormibacteria</taxon>
        <taxon>Candidatus Aeolococcales</taxon>
        <taxon>Candidatus Aeolococcaceae</taxon>
        <taxon>Candidatus Amunia</taxon>
    </lineage>
</organism>
<feature type="domain" description="Major facilitator superfamily (MFS) profile" evidence="6">
    <location>
        <begin position="23"/>
        <end position="493"/>
    </location>
</feature>
<dbReference type="SUPFAM" id="SSF103473">
    <property type="entry name" value="MFS general substrate transporter"/>
    <property type="match status" value="1"/>
</dbReference>
<dbReference type="Pfam" id="PF07690">
    <property type="entry name" value="MFS_1"/>
    <property type="match status" value="1"/>
</dbReference>
<evidence type="ECO:0000259" key="6">
    <source>
        <dbReference type="PROSITE" id="PS50850"/>
    </source>
</evidence>
<feature type="transmembrane region" description="Helical" evidence="5">
    <location>
        <begin position="227"/>
        <end position="251"/>
    </location>
</feature>
<keyword evidence="4 5" id="KW-0472">Membrane</keyword>
<dbReference type="Gene3D" id="1.20.1250.20">
    <property type="entry name" value="MFS general substrate transporter like domains"/>
    <property type="match status" value="2"/>
</dbReference>
<feature type="transmembrane region" description="Helical" evidence="5">
    <location>
        <begin position="466"/>
        <end position="486"/>
    </location>
</feature>
<dbReference type="PANTHER" id="PTHR23528:SF1">
    <property type="entry name" value="MAJOR FACILITATOR SUPERFAMILY (MFS) PROFILE DOMAIN-CONTAINING PROTEIN"/>
    <property type="match status" value="1"/>
</dbReference>
<evidence type="ECO:0000313" key="8">
    <source>
        <dbReference type="Proteomes" id="UP000614410"/>
    </source>
</evidence>
<comment type="caution">
    <text evidence="7">The sequence shown here is derived from an EMBL/GenBank/DDBJ whole genome shotgun (WGS) entry which is preliminary data.</text>
</comment>
<dbReference type="EMBL" id="JAEKNN010000030">
    <property type="protein sequence ID" value="MBJ7609140.1"/>
    <property type="molecule type" value="Genomic_DNA"/>
</dbReference>
<feature type="transmembrane region" description="Helical" evidence="5">
    <location>
        <begin position="426"/>
        <end position="446"/>
    </location>
</feature>
<protein>
    <submittedName>
        <fullName evidence="7">MFS transporter</fullName>
    </submittedName>
</protein>
<dbReference type="Proteomes" id="UP000614410">
    <property type="component" value="Unassembled WGS sequence"/>
</dbReference>
<dbReference type="PANTHER" id="PTHR23528">
    <property type="match status" value="1"/>
</dbReference>
<proteinExistence type="predicted"/>
<reference evidence="7 8" key="1">
    <citation type="submission" date="2020-10" db="EMBL/GenBank/DDBJ databases">
        <title>Ca. Dormibacterota MAGs.</title>
        <authorList>
            <person name="Montgomery K."/>
        </authorList>
    </citation>
    <scope>NUCLEOTIDE SEQUENCE [LARGE SCALE GENOMIC DNA]</scope>
    <source>
        <strain evidence="7">Mitchell_Peninsula_5</strain>
    </source>
</reference>
<feature type="transmembrane region" description="Helical" evidence="5">
    <location>
        <begin position="293"/>
        <end position="317"/>
    </location>
</feature>
<feature type="transmembrane region" description="Helical" evidence="5">
    <location>
        <begin position="158"/>
        <end position="181"/>
    </location>
</feature>
<dbReference type="InterPro" id="IPR011701">
    <property type="entry name" value="MFS"/>
</dbReference>
<feature type="transmembrane region" description="Helical" evidence="5">
    <location>
        <begin position="103"/>
        <end position="128"/>
    </location>
</feature>
<evidence type="ECO:0000256" key="5">
    <source>
        <dbReference type="SAM" id="Phobius"/>
    </source>
</evidence>
<keyword evidence="2 5" id="KW-0812">Transmembrane</keyword>
<dbReference type="AlphaFoldDB" id="A0A934NFW2"/>
<dbReference type="PROSITE" id="PS50850">
    <property type="entry name" value="MFS"/>
    <property type="match status" value="1"/>
</dbReference>
<evidence type="ECO:0000256" key="4">
    <source>
        <dbReference type="ARBA" id="ARBA00023136"/>
    </source>
</evidence>
<evidence type="ECO:0000256" key="3">
    <source>
        <dbReference type="ARBA" id="ARBA00022989"/>
    </source>
</evidence>
<dbReference type="InterPro" id="IPR036259">
    <property type="entry name" value="MFS_trans_sf"/>
</dbReference>
<accession>A0A934NFW2</accession>
<evidence type="ECO:0000313" key="7">
    <source>
        <dbReference type="EMBL" id="MBJ7609140.1"/>
    </source>
</evidence>
<name>A0A934NFW2_9BACT</name>
<dbReference type="InterPro" id="IPR020846">
    <property type="entry name" value="MFS_dom"/>
</dbReference>
<gene>
    <name evidence="7" type="ORF">JF887_06875</name>
</gene>
<feature type="transmembrane region" description="Helical" evidence="5">
    <location>
        <begin position="187"/>
        <end position="206"/>
    </location>
</feature>
<comment type="subcellular location">
    <subcellularLocation>
        <location evidence="1">Cell membrane</location>
        <topology evidence="1">Multi-pass membrane protein</topology>
    </subcellularLocation>
</comment>